<feature type="compositionally biased region" description="Polar residues" evidence="1">
    <location>
        <begin position="1"/>
        <end position="23"/>
    </location>
</feature>
<evidence type="ECO:0000313" key="2">
    <source>
        <dbReference type="EMBL" id="KAF5829172.1"/>
    </source>
</evidence>
<protein>
    <submittedName>
        <fullName evidence="2">Uncharacterized protein</fullName>
    </submittedName>
</protein>
<accession>A0ABQ7G3M6</accession>
<evidence type="ECO:0000313" key="3">
    <source>
        <dbReference type="Proteomes" id="UP000815325"/>
    </source>
</evidence>
<evidence type="ECO:0000256" key="1">
    <source>
        <dbReference type="SAM" id="MobiDB-lite"/>
    </source>
</evidence>
<reference evidence="2" key="1">
    <citation type="submission" date="2017-08" db="EMBL/GenBank/DDBJ databases">
        <authorList>
            <person name="Polle J.E."/>
            <person name="Barry K."/>
            <person name="Cushman J."/>
            <person name="Schmutz J."/>
            <person name="Tran D."/>
            <person name="Hathwaick L.T."/>
            <person name="Yim W.C."/>
            <person name="Jenkins J."/>
            <person name="Mckie-Krisberg Z.M."/>
            <person name="Prochnik S."/>
            <person name="Lindquist E."/>
            <person name="Dockter R.B."/>
            <person name="Adam C."/>
            <person name="Molina H."/>
            <person name="Bunkerborg J."/>
            <person name="Jin E."/>
            <person name="Buchheim M."/>
            <person name="Magnuson J."/>
        </authorList>
    </citation>
    <scope>NUCLEOTIDE SEQUENCE</scope>
    <source>
        <strain evidence="2">CCAP 19/18</strain>
    </source>
</reference>
<sequence>MQDSWARSSQPSTQTNHWAQVSKEQAKVITPQGWPAGAAQQSWASGCVQEAGNCDHSSGVAGRSSAAELGERLYAGLVRLLLGEAYEATSTYLMSTIPLPVNKRDTGMGAPRVTGATWPEAARRYLSAAATAAYLSMAPGRPPSLVTQPLAGALSCLGVHDWLAYLTAGLNAVPSSFQAIEEAGRAEVAARGGLRMPALPSPAAGHEHAAHAVKQEHADSPALAAGSSAMDVDGAPSTAAAAAAAAGGVGAQQGAVQAGAGCAPACAVPGLLAAAEAAGLPSQAPGALAGLAADEGVVSGPFLGSSISSGGVHGPGALVSRVALLPAPQHGSRTAAEALFNLEDGRAMAAAERLLQHHRLSTRAFPTATQAHAQPDTAHALPQATHTSRPLPTAPPAHSEASQSTAIGPSSAGGHPPPAPAAVPLAASAPTESHTLPGASGPSEAAATGASPAAAPTAAASAGTKIKFKLKGKLGSNGAPGASPAPAAQPPAAAPAAAGAGAGAHGHTHAAPRFALHNEDPPYEACLSAEER</sequence>
<feature type="region of interest" description="Disordered" evidence="1">
    <location>
        <begin position="477"/>
        <end position="532"/>
    </location>
</feature>
<dbReference type="Proteomes" id="UP000815325">
    <property type="component" value="Unassembled WGS sequence"/>
</dbReference>
<feature type="region of interest" description="Disordered" evidence="1">
    <location>
        <begin position="197"/>
        <end position="220"/>
    </location>
</feature>
<feature type="region of interest" description="Disordered" evidence="1">
    <location>
        <begin position="368"/>
        <end position="452"/>
    </location>
</feature>
<feature type="compositionally biased region" description="Basic and acidic residues" evidence="1">
    <location>
        <begin position="205"/>
        <end position="219"/>
    </location>
</feature>
<keyword evidence="3" id="KW-1185">Reference proteome</keyword>
<name>A0ABQ7G3M6_DUNSA</name>
<feature type="region of interest" description="Disordered" evidence="1">
    <location>
        <begin position="1"/>
        <end position="25"/>
    </location>
</feature>
<feature type="compositionally biased region" description="Low complexity" evidence="1">
    <location>
        <begin position="437"/>
        <end position="452"/>
    </location>
</feature>
<gene>
    <name evidence="2" type="ORF">DUNSADRAFT_16437</name>
</gene>
<comment type="caution">
    <text evidence="2">The sequence shown here is derived from an EMBL/GenBank/DDBJ whole genome shotgun (WGS) entry which is preliminary data.</text>
</comment>
<organism evidence="2 3">
    <name type="scientific">Dunaliella salina</name>
    <name type="common">Green alga</name>
    <name type="synonym">Protococcus salinus</name>
    <dbReference type="NCBI Taxonomy" id="3046"/>
    <lineage>
        <taxon>Eukaryota</taxon>
        <taxon>Viridiplantae</taxon>
        <taxon>Chlorophyta</taxon>
        <taxon>core chlorophytes</taxon>
        <taxon>Chlorophyceae</taxon>
        <taxon>CS clade</taxon>
        <taxon>Chlamydomonadales</taxon>
        <taxon>Dunaliellaceae</taxon>
        <taxon>Dunaliella</taxon>
    </lineage>
</organism>
<dbReference type="EMBL" id="MU070194">
    <property type="protein sequence ID" value="KAF5829172.1"/>
    <property type="molecule type" value="Genomic_DNA"/>
</dbReference>
<proteinExistence type="predicted"/>